<name>A0ACB6SER1_9PLEO</name>
<accession>A0ACB6SER1</accession>
<dbReference type="EMBL" id="MU006702">
    <property type="protein sequence ID" value="KAF2632524.1"/>
    <property type="molecule type" value="Genomic_DNA"/>
</dbReference>
<evidence type="ECO:0000313" key="2">
    <source>
        <dbReference type="Proteomes" id="UP000799754"/>
    </source>
</evidence>
<evidence type="ECO:0000313" key="1">
    <source>
        <dbReference type="EMBL" id="KAF2632524.1"/>
    </source>
</evidence>
<comment type="caution">
    <text evidence="1">The sequence shown here is derived from an EMBL/GenBank/DDBJ whole genome shotgun (WGS) entry which is preliminary data.</text>
</comment>
<proteinExistence type="predicted"/>
<sequence length="120" mass="13416">MSKAHKVTEYQERVYALLQQIPEGRITTYAAMSKALNSSPRAVGGALRNNPFAPDIPCHRCIASTGFIGGFKGDWEKVPSGQNQESKRKLLEGEGVRFDGNGYLIDRKMLWDGFDVKKLR</sequence>
<gene>
    <name evidence="1" type="ORF">BU25DRAFT_329904</name>
</gene>
<organism evidence="1 2">
    <name type="scientific">Macroventuria anomochaeta</name>
    <dbReference type="NCBI Taxonomy" id="301207"/>
    <lineage>
        <taxon>Eukaryota</taxon>
        <taxon>Fungi</taxon>
        <taxon>Dikarya</taxon>
        <taxon>Ascomycota</taxon>
        <taxon>Pezizomycotina</taxon>
        <taxon>Dothideomycetes</taxon>
        <taxon>Pleosporomycetidae</taxon>
        <taxon>Pleosporales</taxon>
        <taxon>Pleosporineae</taxon>
        <taxon>Didymellaceae</taxon>
        <taxon>Macroventuria</taxon>
    </lineage>
</organism>
<protein>
    <submittedName>
        <fullName evidence="1">DNA binding methylated-DNA--cysteine S-methyltransferase</fullName>
    </submittedName>
</protein>
<keyword evidence="2" id="KW-1185">Reference proteome</keyword>
<dbReference type="Proteomes" id="UP000799754">
    <property type="component" value="Unassembled WGS sequence"/>
</dbReference>
<reference evidence="1" key="1">
    <citation type="journal article" date="2020" name="Stud. Mycol.">
        <title>101 Dothideomycetes genomes: a test case for predicting lifestyles and emergence of pathogens.</title>
        <authorList>
            <person name="Haridas S."/>
            <person name="Albert R."/>
            <person name="Binder M."/>
            <person name="Bloem J."/>
            <person name="Labutti K."/>
            <person name="Salamov A."/>
            <person name="Andreopoulos B."/>
            <person name="Baker S."/>
            <person name="Barry K."/>
            <person name="Bills G."/>
            <person name="Bluhm B."/>
            <person name="Cannon C."/>
            <person name="Castanera R."/>
            <person name="Culley D."/>
            <person name="Daum C."/>
            <person name="Ezra D."/>
            <person name="Gonzalez J."/>
            <person name="Henrissat B."/>
            <person name="Kuo A."/>
            <person name="Liang C."/>
            <person name="Lipzen A."/>
            <person name="Lutzoni F."/>
            <person name="Magnuson J."/>
            <person name="Mondo S."/>
            <person name="Nolan M."/>
            <person name="Ohm R."/>
            <person name="Pangilinan J."/>
            <person name="Park H.-J."/>
            <person name="Ramirez L."/>
            <person name="Alfaro M."/>
            <person name="Sun H."/>
            <person name="Tritt A."/>
            <person name="Yoshinaga Y."/>
            <person name="Zwiers L.-H."/>
            <person name="Turgeon B."/>
            <person name="Goodwin S."/>
            <person name="Spatafora J."/>
            <person name="Crous P."/>
            <person name="Grigoriev I."/>
        </authorList>
    </citation>
    <scope>NUCLEOTIDE SEQUENCE</scope>
    <source>
        <strain evidence="1">CBS 525.71</strain>
    </source>
</reference>